<proteinExistence type="predicted"/>
<evidence type="ECO:0000313" key="3">
    <source>
        <dbReference type="EMBL" id="CAB3891993.1"/>
    </source>
</evidence>
<organism evidence="3 4">
    <name type="scientific">Achromobacter piechaudii</name>
    <dbReference type="NCBI Taxonomy" id="72556"/>
    <lineage>
        <taxon>Bacteria</taxon>
        <taxon>Pseudomonadati</taxon>
        <taxon>Pseudomonadota</taxon>
        <taxon>Betaproteobacteria</taxon>
        <taxon>Burkholderiales</taxon>
        <taxon>Alcaligenaceae</taxon>
        <taxon>Achromobacter</taxon>
    </lineage>
</organism>
<evidence type="ECO:0000313" key="4">
    <source>
        <dbReference type="Proteomes" id="UP000494105"/>
    </source>
</evidence>
<gene>
    <name evidence="3" type="ORF">LMG1861_03853</name>
    <name evidence="2" type="ORF">LMG1873_05398</name>
</gene>
<dbReference type="Proteomes" id="UP000494105">
    <property type="component" value="Unassembled WGS sequence"/>
</dbReference>
<sequence>MLIRLLSRPAVVLVVAALSACSSTKPPAPSTATGAAAAEERVVADNCKILRSRCIFEGSYDAGERNYAELEAKRLNKAELDRLRRMAQ</sequence>
<protein>
    <recommendedName>
        <fullName evidence="6">Lipoprotein</fullName>
    </recommendedName>
</protein>
<keyword evidence="5" id="KW-1185">Reference proteome</keyword>
<dbReference type="RefSeq" id="WP_006220766.1">
    <property type="nucleotide sequence ID" value="NZ_CP150072.1"/>
</dbReference>
<dbReference type="AlphaFoldDB" id="A0A6S7E1H5"/>
<feature type="chain" id="PRO_5028899474" description="Lipoprotein" evidence="1">
    <location>
        <begin position="21"/>
        <end position="88"/>
    </location>
</feature>
<accession>A0A6S7E1H5</accession>
<reference evidence="4 5" key="1">
    <citation type="submission" date="2020-04" db="EMBL/GenBank/DDBJ databases">
        <authorList>
            <person name="De Canck E."/>
        </authorList>
    </citation>
    <scope>NUCLEOTIDE SEQUENCE [LARGE SCALE GENOMIC DNA]</scope>
    <source>
        <strain evidence="3 4">LMG 1861</strain>
        <strain evidence="2 5">LMG 1873</strain>
    </source>
</reference>
<evidence type="ECO:0000256" key="1">
    <source>
        <dbReference type="SAM" id="SignalP"/>
    </source>
</evidence>
<dbReference type="EMBL" id="CADILD010000002">
    <property type="protein sequence ID" value="CAB3891993.1"/>
    <property type="molecule type" value="Genomic_DNA"/>
</dbReference>
<evidence type="ECO:0000313" key="5">
    <source>
        <dbReference type="Proteomes" id="UP000494116"/>
    </source>
</evidence>
<feature type="signal peptide" evidence="1">
    <location>
        <begin position="1"/>
        <end position="20"/>
    </location>
</feature>
<keyword evidence="1" id="KW-0732">Signal</keyword>
<dbReference type="PROSITE" id="PS51257">
    <property type="entry name" value="PROKAR_LIPOPROTEIN"/>
    <property type="match status" value="1"/>
</dbReference>
<dbReference type="EMBL" id="CADIJS010000006">
    <property type="protein sequence ID" value="CAB3737567.1"/>
    <property type="molecule type" value="Genomic_DNA"/>
</dbReference>
<evidence type="ECO:0000313" key="2">
    <source>
        <dbReference type="EMBL" id="CAB3737567.1"/>
    </source>
</evidence>
<name>A0A6S7E1H5_9BURK</name>
<evidence type="ECO:0008006" key="6">
    <source>
        <dbReference type="Google" id="ProtNLM"/>
    </source>
</evidence>
<dbReference type="Proteomes" id="UP000494116">
    <property type="component" value="Unassembled WGS sequence"/>
</dbReference>